<accession>A0AAW6XRU5</accession>
<sequence length="599" mass="64731">MGAFGGPVGLAVGAVAALAGVIGTFYLNQQKANKETADFAHELNQAAAAADGSAQKLVANKAQQDGMFEAISRVNRANKDANLTTQELTAAMAGNGDEAKRLVERYQQLLDARIKSLQGMDPQAIEHDPQVRALRELIDWTNKTVEARDKDAKKAKEQKDAVTDNTEALKKETQAQMENASQKRAAIDAAYALQDAQDKVNQAVSNGARIQKDANGQIDITSAANRKAIEPLSSMIDAYNRQLEQLQKTGHSQQELNEKINAGRNSFLQAAQAMGLNKAEAEQLATQLGMMKDIKAIDVKVRVGVGKAKKDISLLEVFAAAPVDKPINATTNEAKNAIDRLNILAEKGVIKPIDANTLKAMAKDGTLNKLIEQNRVKPIDANTIKAMAKDGQLNNHIKQVVTKPIHGDASHGHAQVRNLNQAGRAKVSKPVDVHQARNWGATLQGWWNSIKTTFSAVVGIETKLSRHANGDILLPYAAGGMVKYFASGGRESHVAQIAPAGAWRVWAEPETGGESYIPLARSKRKRSTQILAETADMFGYNLVAKPKKFADGRGPGGPYENPGGVTQIFNMDIKLNSDRLPNQDETDEFGRALMGYLKG</sequence>
<name>A0AAW6XRU5_STRAG</name>
<dbReference type="Proteomes" id="UP001230629">
    <property type="component" value="Unassembled WGS sequence"/>
</dbReference>
<evidence type="ECO:0000256" key="1">
    <source>
        <dbReference type="SAM" id="Coils"/>
    </source>
</evidence>
<feature type="coiled-coil region" evidence="1">
    <location>
        <begin position="229"/>
        <end position="256"/>
    </location>
</feature>
<organism evidence="2 3">
    <name type="scientific">Streptococcus agalactiae</name>
    <dbReference type="NCBI Taxonomy" id="1311"/>
    <lineage>
        <taxon>Bacteria</taxon>
        <taxon>Bacillati</taxon>
        <taxon>Bacillota</taxon>
        <taxon>Bacilli</taxon>
        <taxon>Lactobacillales</taxon>
        <taxon>Streptococcaceae</taxon>
        <taxon>Streptococcus</taxon>
    </lineage>
</organism>
<feature type="coiled-coil region" evidence="1">
    <location>
        <begin position="152"/>
        <end position="190"/>
    </location>
</feature>
<dbReference type="AlphaFoldDB" id="A0AAW6XRU5"/>
<protein>
    <submittedName>
        <fullName evidence="2">Uncharacterized protein</fullName>
    </submittedName>
</protein>
<comment type="caution">
    <text evidence="2">The sequence shown here is derived from an EMBL/GenBank/DDBJ whole genome shotgun (WGS) entry which is preliminary data.</text>
</comment>
<gene>
    <name evidence="2" type="ORF">QP229_10460</name>
</gene>
<feature type="non-terminal residue" evidence="2">
    <location>
        <position position="599"/>
    </location>
</feature>
<keyword evidence="1" id="KW-0175">Coiled coil</keyword>
<evidence type="ECO:0000313" key="3">
    <source>
        <dbReference type="Proteomes" id="UP001230629"/>
    </source>
</evidence>
<dbReference type="RefSeq" id="WP_285312052.1">
    <property type="nucleotide sequence ID" value="NZ_JASOIH010000030.1"/>
</dbReference>
<evidence type="ECO:0000313" key="2">
    <source>
        <dbReference type="EMBL" id="MDK6900368.1"/>
    </source>
</evidence>
<dbReference type="EMBL" id="JASOIH010000030">
    <property type="protein sequence ID" value="MDK6900368.1"/>
    <property type="molecule type" value="Genomic_DNA"/>
</dbReference>
<reference evidence="2" key="1">
    <citation type="submission" date="2023-05" db="EMBL/GenBank/DDBJ databases">
        <title>Cataloging the Phylogenetic Diversity of Human Bladder Bacteria.</title>
        <authorList>
            <person name="Du J."/>
        </authorList>
    </citation>
    <scope>NUCLEOTIDE SEQUENCE</scope>
    <source>
        <strain evidence="2">UMB8703</strain>
    </source>
</reference>
<proteinExistence type="predicted"/>